<evidence type="ECO:0000313" key="9">
    <source>
        <dbReference type="EMBL" id="OIV36604.1"/>
    </source>
</evidence>
<dbReference type="InterPro" id="IPR022398">
    <property type="entry name" value="Peptidase_S8_His-AS"/>
</dbReference>
<evidence type="ECO:0000256" key="6">
    <source>
        <dbReference type="SAM" id="MobiDB-lite"/>
    </source>
</evidence>
<feature type="domain" description="Peptidase S8/S53" evidence="8">
    <location>
        <begin position="221"/>
        <end position="506"/>
    </location>
</feature>
<dbReference type="InterPro" id="IPR050131">
    <property type="entry name" value="Peptidase_S8_subtilisin-like"/>
</dbReference>
<keyword evidence="2 5" id="KW-0645">Protease</keyword>
<dbReference type="SUPFAM" id="SSF52743">
    <property type="entry name" value="Subtilisin-like"/>
    <property type="match status" value="1"/>
</dbReference>
<evidence type="ECO:0000256" key="1">
    <source>
        <dbReference type="ARBA" id="ARBA00011073"/>
    </source>
</evidence>
<sequence length="524" mass="52047">MHRAGLLAAVSALLLGAALPDGRPAAASPGYLSYLLVADDDGPSGTAEASAAAADAGGVLAHRYTEIGVILAYASDPDFARRAAAEPGIAKVGATRTVRTRSIPVIAASADAGRSGTSGASAGEAGEAGATGAVGPVGGIPRPLDGAGTPGRVPMPVPVPAGLGGISDERATRVPPAHVLPADDGGYPDPHERGAWFRTAVGADRTSVEALAAGTPAASRPVVAVLDSGVDDTHPDLAAEVDPARSASCETGAPDNSFGAWRPLSNYDDSGHGTHVAGIVAAARDGDGVAGIDPGARIAAVRLLGTAGQYYAENIVCGFVWAAEHGARVVNSSYFADPWKYNCPGQPDQAAIIAAVGRAVAYAQRSGAVVVASAGNDGVDLRAPHEDDRSPNDHPAGTIPPVRQVGPECIRLPGQLPGVLKATALDRDGRAASYSNDDGGPGTVAAPGGDPDAPPSQQIVSSWPGGGYRALSGTSMSAAVVSGVSAVIAEQHPGLTGSRLRAAVLADTVTDPAGPAFGPLVHIP</sequence>
<comment type="similarity">
    <text evidence="1 5">Belongs to the peptidase S8 family.</text>
</comment>
<dbReference type="PRINTS" id="PR00723">
    <property type="entry name" value="SUBTILISIN"/>
</dbReference>
<evidence type="ECO:0000256" key="4">
    <source>
        <dbReference type="ARBA" id="ARBA00022825"/>
    </source>
</evidence>
<dbReference type="InterPro" id="IPR000209">
    <property type="entry name" value="Peptidase_S8/S53_dom"/>
</dbReference>
<dbReference type="InterPro" id="IPR036852">
    <property type="entry name" value="Peptidase_S8/S53_dom_sf"/>
</dbReference>
<feature type="region of interest" description="Disordered" evidence="6">
    <location>
        <begin position="112"/>
        <end position="153"/>
    </location>
</feature>
<dbReference type="InterPro" id="IPR015500">
    <property type="entry name" value="Peptidase_S8_subtilisin-rel"/>
</dbReference>
<keyword evidence="7" id="KW-0732">Signal</keyword>
<dbReference type="STRING" id="1428644.BIV57_15365"/>
<dbReference type="Pfam" id="PF00082">
    <property type="entry name" value="Peptidase_S8"/>
    <property type="match status" value="1"/>
</dbReference>
<feature type="compositionally biased region" description="Low complexity" evidence="6">
    <location>
        <begin position="112"/>
        <end position="134"/>
    </location>
</feature>
<dbReference type="PROSITE" id="PS00136">
    <property type="entry name" value="SUBTILASE_ASP"/>
    <property type="match status" value="1"/>
</dbReference>
<feature type="compositionally biased region" description="Basic and acidic residues" evidence="6">
    <location>
        <begin position="379"/>
        <end position="392"/>
    </location>
</feature>
<feature type="region of interest" description="Disordered" evidence="6">
    <location>
        <begin position="379"/>
        <end position="404"/>
    </location>
</feature>
<keyword evidence="10" id="KW-1185">Reference proteome</keyword>
<evidence type="ECO:0000259" key="8">
    <source>
        <dbReference type="Pfam" id="PF00082"/>
    </source>
</evidence>
<feature type="chain" id="PRO_5039275636" description="Peptidase S8/S53 domain-containing protein" evidence="7">
    <location>
        <begin position="18"/>
        <end position="524"/>
    </location>
</feature>
<evidence type="ECO:0000313" key="10">
    <source>
        <dbReference type="Proteomes" id="UP000243342"/>
    </source>
</evidence>
<feature type="active site" description="Charge relay system" evidence="5">
    <location>
        <position position="272"/>
    </location>
</feature>
<feature type="active site" description="Charge relay system" evidence="5">
    <location>
        <position position="227"/>
    </location>
</feature>
<evidence type="ECO:0000256" key="2">
    <source>
        <dbReference type="ARBA" id="ARBA00022670"/>
    </source>
</evidence>
<evidence type="ECO:0000256" key="7">
    <source>
        <dbReference type="SAM" id="SignalP"/>
    </source>
</evidence>
<evidence type="ECO:0000256" key="5">
    <source>
        <dbReference type="PROSITE-ProRule" id="PRU01240"/>
    </source>
</evidence>
<keyword evidence="3 5" id="KW-0378">Hydrolase</keyword>
<dbReference type="GO" id="GO:0006508">
    <property type="term" value="P:proteolysis"/>
    <property type="evidence" value="ECO:0007669"/>
    <property type="project" value="UniProtKB-KW"/>
</dbReference>
<evidence type="ECO:0000256" key="3">
    <source>
        <dbReference type="ARBA" id="ARBA00022801"/>
    </source>
</evidence>
<feature type="region of interest" description="Disordered" evidence="6">
    <location>
        <begin position="430"/>
        <end position="457"/>
    </location>
</feature>
<accession>A0A1J7C4X3</accession>
<protein>
    <recommendedName>
        <fullName evidence="8">Peptidase S8/S53 domain-containing protein</fullName>
    </recommendedName>
</protein>
<proteinExistence type="inferred from homology"/>
<comment type="caution">
    <text evidence="9">The sequence shown here is derived from an EMBL/GenBank/DDBJ whole genome shotgun (WGS) entry which is preliminary data.</text>
</comment>
<dbReference type="Gene3D" id="3.40.50.200">
    <property type="entry name" value="Peptidase S8/S53 domain"/>
    <property type="match status" value="1"/>
</dbReference>
<dbReference type="PROSITE" id="PS00137">
    <property type="entry name" value="SUBTILASE_HIS"/>
    <property type="match status" value="1"/>
</dbReference>
<feature type="active site" description="Charge relay system" evidence="5">
    <location>
        <position position="475"/>
    </location>
</feature>
<organism evidence="9 10">
    <name type="scientific">Mangrovactinospora gilvigrisea</name>
    <dbReference type="NCBI Taxonomy" id="1428644"/>
    <lineage>
        <taxon>Bacteria</taxon>
        <taxon>Bacillati</taxon>
        <taxon>Actinomycetota</taxon>
        <taxon>Actinomycetes</taxon>
        <taxon>Kitasatosporales</taxon>
        <taxon>Streptomycetaceae</taxon>
        <taxon>Mangrovactinospora</taxon>
    </lineage>
</organism>
<dbReference type="AlphaFoldDB" id="A0A1J7C4X3"/>
<dbReference type="EMBL" id="MLCF01000084">
    <property type="protein sequence ID" value="OIV36604.1"/>
    <property type="molecule type" value="Genomic_DNA"/>
</dbReference>
<dbReference type="PROSITE" id="PS51892">
    <property type="entry name" value="SUBTILASE"/>
    <property type="match status" value="1"/>
</dbReference>
<name>A0A1J7C4X3_9ACTN</name>
<keyword evidence="4 5" id="KW-0720">Serine protease</keyword>
<gene>
    <name evidence="9" type="ORF">BIV57_15365</name>
</gene>
<feature type="signal peptide" evidence="7">
    <location>
        <begin position="1"/>
        <end position="17"/>
    </location>
</feature>
<dbReference type="InterPro" id="IPR023827">
    <property type="entry name" value="Peptidase_S8_Asp-AS"/>
</dbReference>
<dbReference type="Proteomes" id="UP000243342">
    <property type="component" value="Unassembled WGS sequence"/>
</dbReference>
<dbReference type="PANTHER" id="PTHR43806">
    <property type="entry name" value="PEPTIDASE S8"/>
    <property type="match status" value="1"/>
</dbReference>
<dbReference type="GO" id="GO:0004252">
    <property type="term" value="F:serine-type endopeptidase activity"/>
    <property type="evidence" value="ECO:0007669"/>
    <property type="project" value="UniProtKB-UniRule"/>
</dbReference>
<dbReference type="PANTHER" id="PTHR43806:SF11">
    <property type="entry name" value="CEREVISIN-RELATED"/>
    <property type="match status" value="1"/>
</dbReference>
<reference evidence="9 10" key="1">
    <citation type="submission" date="2016-10" db="EMBL/GenBank/DDBJ databases">
        <title>Genome sequence of Streptomyces gilvigriseus MUSC 26.</title>
        <authorList>
            <person name="Lee L.-H."/>
            <person name="Ser H.-L."/>
        </authorList>
    </citation>
    <scope>NUCLEOTIDE SEQUENCE [LARGE SCALE GENOMIC DNA]</scope>
    <source>
        <strain evidence="9 10">MUSC 26</strain>
    </source>
</reference>